<protein>
    <submittedName>
        <fullName evidence="2">Protein PLANT CADMIUM RESISTANCE 8-like</fullName>
    </submittedName>
</protein>
<proteinExistence type="predicted"/>
<dbReference type="AlphaFoldDB" id="A0A6P6XH53"/>
<evidence type="ECO:0000313" key="2">
    <source>
        <dbReference type="RefSeq" id="XP_027126291.1"/>
    </source>
</evidence>
<reference evidence="2" key="2">
    <citation type="submission" date="2025-08" db="UniProtKB">
        <authorList>
            <consortium name="RefSeq"/>
        </authorList>
    </citation>
    <scope>IDENTIFICATION</scope>
    <source>
        <tissue evidence="2">Leaves</tissue>
    </source>
</reference>
<gene>
    <name evidence="2" type="primary">LOC113742612</name>
</gene>
<organism evidence="1 2">
    <name type="scientific">Coffea arabica</name>
    <name type="common">Arabian coffee</name>
    <dbReference type="NCBI Taxonomy" id="13443"/>
    <lineage>
        <taxon>Eukaryota</taxon>
        <taxon>Viridiplantae</taxon>
        <taxon>Streptophyta</taxon>
        <taxon>Embryophyta</taxon>
        <taxon>Tracheophyta</taxon>
        <taxon>Spermatophyta</taxon>
        <taxon>Magnoliopsida</taxon>
        <taxon>eudicotyledons</taxon>
        <taxon>Gunneridae</taxon>
        <taxon>Pentapetalae</taxon>
        <taxon>asterids</taxon>
        <taxon>lamiids</taxon>
        <taxon>Gentianales</taxon>
        <taxon>Rubiaceae</taxon>
        <taxon>Ixoroideae</taxon>
        <taxon>Gardenieae complex</taxon>
        <taxon>Bertiereae - Coffeeae clade</taxon>
        <taxon>Coffeeae</taxon>
        <taxon>Coffea</taxon>
    </lineage>
</organism>
<accession>A0A6P6XH53</accession>
<dbReference type="Pfam" id="PF04749">
    <property type="entry name" value="PLAC8"/>
    <property type="match status" value="1"/>
</dbReference>
<dbReference type="GeneID" id="113742612"/>
<dbReference type="PANTHER" id="PTHR15907">
    <property type="entry name" value="DUF614 FAMILY PROTEIN-RELATED"/>
    <property type="match status" value="1"/>
</dbReference>
<dbReference type="InterPro" id="IPR006461">
    <property type="entry name" value="PLAC_motif_containing"/>
</dbReference>
<dbReference type="RefSeq" id="XP_027126291.1">
    <property type="nucleotide sequence ID" value="XM_027270490.2"/>
</dbReference>
<reference evidence="1" key="1">
    <citation type="journal article" date="2025" name="Foods">
        <title>Unveiling the Microbial Signatures of Arabica Coffee Cherries: Insights into Ripeness Specific Diversity, Functional Traits, and Implications for Quality and Safety.</title>
        <authorList>
            <consortium name="RefSeq"/>
            <person name="Tenea G.N."/>
            <person name="Cifuentes V."/>
            <person name="Reyes P."/>
            <person name="Cevallos-Vallejos M."/>
        </authorList>
    </citation>
    <scope>NUCLEOTIDE SEQUENCE [LARGE SCALE GENOMIC DNA]</scope>
</reference>
<sequence>MGKVSVYFSFHSEQNLGDQMGKVEATDVAVETDPKQGGEAVVSFPPVAQAGGVSLAPPTFVGSPWSTGLFDCHEDKTNAVMTSCCPCVTFGQIAEVLDAGELTSPVGTFIYLLMMPALCSQWIMGSKYRTKLRTRYGLVEAPYQDVFSHIFCSCCSLCQEFRELRNRDLDPALGWNGILARQQGMQYGYPHATNPPSVQSMSK</sequence>
<dbReference type="Proteomes" id="UP001652660">
    <property type="component" value="Chromosome 4e"/>
</dbReference>
<keyword evidence="1" id="KW-1185">Reference proteome</keyword>
<evidence type="ECO:0000313" key="1">
    <source>
        <dbReference type="Proteomes" id="UP001652660"/>
    </source>
</evidence>
<dbReference type="NCBIfam" id="TIGR01571">
    <property type="entry name" value="A_thal_Cys_rich"/>
    <property type="match status" value="1"/>
</dbReference>
<name>A0A6P6XH53_COFAR</name>